<dbReference type="Proteomes" id="UP000886787">
    <property type="component" value="Unassembled WGS sequence"/>
</dbReference>
<sequence>MAQKKEPEETKNPAEQVEPTEEGKRVRVKIPLDRKDKSPVFVCVNGEGCTIQRGKWVEVKPYIAEVIKTGLAQRENVEVMIETLADGE</sequence>
<evidence type="ECO:0000313" key="3">
    <source>
        <dbReference type="Proteomes" id="UP000886787"/>
    </source>
</evidence>
<dbReference type="AlphaFoldDB" id="A0A9D0ZGQ4"/>
<accession>A0A9D0ZGQ4</accession>
<reference evidence="2" key="1">
    <citation type="submission" date="2020-10" db="EMBL/GenBank/DDBJ databases">
        <authorList>
            <person name="Gilroy R."/>
        </authorList>
    </citation>
    <scope>NUCLEOTIDE SEQUENCE</scope>
    <source>
        <strain evidence="2">ChiSjej1B19-3389</strain>
    </source>
</reference>
<evidence type="ECO:0000256" key="1">
    <source>
        <dbReference type="SAM" id="MobiDB-lite"/>
    </source>
</evidence>
<gene>
    <name evidence="2" type="ORF">IAD32_02045</name>
</gene>
<protein>
    <submittedName>
        <fullName evidence="2">Uncharacterized protein</fullName>
    </submittedName>
</protein>
<evidence type="ECO:0000313" key="2">
    <source>
        <dbReference type="EMBL" id="HIQ80050.1"/>
    </source>
</evidence>
<feature type="compositionally biased region" description="Basic and acidic residues" evidence="1">
    <location>
        <begin position="1"/>
        <end position="12"/>
    </location>
</feature>
<proteinExistence type="predicted"/>
<organism evidence="2 3">
    <name type="scientific">Candidatus Scatavimonas merdigallinarum</name>
    <dbReference type="NCBI Taxonomy" id="2840914"/>
    <lineage>
        <taxon>Bacteria</taxon>
        <taxon>Bacillati</taxon>
        <taxon>Bacillota</taxon>
        <taxon>Clostridia</taxon>
        <taxon>Eubacteriales</taxon>
        <taxon>Oscillospiraceae</taxon>
        <taxon>Oscillospiraceae incertae sedis</taxon>
        <taxon>Candidatus Scatavimonas</taxon>
    </lineage>
</organism>
<feature type="region of interest" description="Disordered" evidence="1">
    <location>
        <begin position="1"/>
        <end position="25"/>
    </location>
</feature>
<reference evidence="2" key="2">
    <citation type="journal article" date="2021" name="PeerJ">
        <title>Extensive microbial diversity within the chicken gut microbiome revealed by metagenomics and culture.</title>
        <authorList>
            <person name="Gilroy R."/>
            <person name="Ravi A."/>
            <person name="Getino M."/>
            <person name="Pursley I."/>
            <person name="Horton D.L."/>
            <person name="Alikhan N.F."/>
            <person name="Baker D."/>
            <person name="Gharbi K."/>
            <person name="Hall N."/>
            <person name="Watson M."/>
            <person name="Adriaenssens E.M."/>
            <person name="Foster-Nyarko E."/>
            <person name="Jarju S."/>
            <person name="Secka A."/>
            <person name="Antonio M."/>
            <person name="Oren A."/>
            <person name="Chaudhuri R.R."/>
            <person name="La Ragione R."/>
            <person name="Hildebrand F."/>
            <person name="Pallen M.J."/>
        </authorList>
    </citation>
    <scope>NUCLEOTIDE SEQUENCE</scope>
    <source>
        <strain evidence="2">ChiSjej1B19-3389</strain>
    </source>
</reference>
<name>A0A9D0ZGQ4_9FIRM</name>
<dbReference type="EMBL" id="DVFW01000014">
    <property type="protein sequence ID" value="HIQ80050.1"/>
    <property type="molecule type" value="Genomic_DNA"/>
</dbReference>
<comment type="caution">
    <text evidence="2">The sequence shown here is derived from an EMBL/GenBank/DDBJ whole genome shotgun (WGS) entry which is preliminary data.</text>
</comment>